<feature type="domain" description="Alpha-type protein kinase" evidence="8">
    <location>
        <begin position="123"/>
        <end position="332"/>
    </location>
</feature>
<dbReference type="EC" id="2.7.11.20" evidence="6"/>
<keyword evidence="1 6" id="KW-0723">Serine/threonine-protein kinase</keyword>
<comment type="caution">
    <text evidence="9">The sequence shown here is derived from an EMBL/GenBank/DDBJ whole genome shotgun (WGS) entry which is preliminary data.</text>
</comment>
<accession>A0A368G2G1</accession>
<organism evidence="9 10">
    <name type="scientific">Ancylostoma caninum</name>
    <name type="common">Dog hookworm</name>
    <dbReference type="NCBI Taxonomy" id="29170"/>
    <lineage>
        <taxon>Eukaryota</taxon>
        <taxon>Metazoa</taxon>
        <taxon>Ecdysozoa</taxon>
        <taxon>Nematoda</taxon>
        <taxon>Chromadorea</taxon>
        <taxon>Rhabditida</taxon>
        <taxon>Rhabditina</taxon>
        <taxon>Rhabditomorpha</taxon>
        <taxon>Strongyloidea</taxon>
        <taxon>Ancylostomatidae</taxon>
        <taxon>Ancylostomatinae</taxon>
        <taxon>Ancylostoma</taxon>
    </lineage>
</organism>
<evidence type="ECO:0000313" key="10">
    <source>
        <dbReference type="Proteomes" id="UP000252519"/>
    </source>
</evidence>
<protein>
    <recommendedName>
        <fullName evidence="6">Eukaryotic elongation factor 2 kinase</fullName>
        <ecNumber evidence="6">2.7.11.20</ecNumber>
    </recommendedName>
</protein>
<dbReference type="InterPro" id="IPR017400">
    <property type="entry name" value="eEF-2K"/>
</dbReference>
<dbReference type="PROSITE" id="PS51158">
    <property type="entry name" value="ALPHA_KINASE"/>
    <property type="match status" value="1"/>
</dbReference>
<comment type="activity regulation">
    <text evidence="6">Undergoes calcium/calmodulin-dependent intramolecular autophosphorylation, and this results in it becoming partially calcium/calmodulin-independent.</text>
</comment>
<keyword evidence="5 6" id="KW-0067">ATP-binding</keyword>
<keyword evidence="2 6" id="KW-0808">Transferase</keyword>
<dbReference type="PIRSF" id="PIRSF038139">
    <property type="entry name" value="Elongation_factor_2_kinase"/>
    <property type="match status" value="1"/>
</dbReference>
<dbReference type="Gene3D" id="1.25.40.10">
    <property type="entry name" value="Tetratricopeptide repeat domain"/>
    <property type="match status" value="1"/>
</dbReference>
<proteinExistence type="inferred from homology"/>
<dbReference type="Gene3D" id="3.20.200.10">
    <property type="entry name" value="MHCK/EF2 kinase"/>
    <property type="match status" value="1"/>
</dbReference>
<feature type="region of interest" description="Disordered" evidence="7">
    <location>
        <begin position="391"/>
        <end position="410"/>
    </location>
</feature>
<dbReference type="CDD" id="cd16967">
    <property type="entry name" value="Alpha_kinase_eEF2K"/>
    <property type="match status" value="1"/>
</dbReference>
<dbReference type="OrthoDB" id="301415at2759"/>
<dbReference type="SUPFAM" id="SSF81901">
    <property type="entry name" value="HCP-like"/>
    <property type="match status" value="1"/>
</dbReference>
<dbReference type="InterPro" id="IPR011009">
    <property type="entry name" value="Kinase-like_dom_sf"/>
</dbReference>
<keyword evidence="3 6" id="KW-0547">Nucleotide-binding</keyword>
<dbReference type="FunFam" id="3.20.200.10:FF:000002">
    <property type="entry name" value="Eukaryotic elongation factor 2 kinase"/>
    <property type="match status" value="1"/>
</dbReference>
<evidence type="ECO:0000259" key="8">
    <source>
        <dbReference type="PROSITE" id="PS51158"/>
    </source>
</evidence>
<dbReference type="GO" id="GO:0005516">
    <property type="term" value="F:calmodulin binding"/>
    <property type="evidence" value="ECO:0007669"/>
    <property type="project" value="UniProtKB-UniRule"/>
</dbReference>
<keyword evidence="4 6" id="KW-0418">Kinase</keyword>
<evidence type="ECO:0000256" key="5">
    <source>
        <dbReference type="ARBA" id="ARBA00022840"/>
    </source>
</evidence>
<gene>
    <name evidence="9" type="ORF">ANCCAN_15538</name>
</gene>
<feature type="compositionally biased region" description="Acidic residues" evidence="7">
    <location>
        <begin position="436"/>
        <end position="446"/>
    </location>
</feature>
<dbReference type="InterPro" id="IPR006597">
    <property type="entry name" value="Sel1-like"/>
</dbReference>
<dbReference type="EMBL" id="JOJR01000391">
    <property type="protein sequence ID" value="RCN38552.1"/>
    <property type="molecule type" value="Genomic_DNA"/>
</dbReference>
<dbReference type="GO" id="GO:0005524">
    <property type="term" value="F:ATP binding"/>
    <property type="evidence" value="ECO:0007669"/>
    <property type="project" value="UniProtKB-UniRule"/>
</dbReference>
<comment type="subunit">
    <text evidence="6">Monomer or homodimer.</text>
</comment>
<evidence type="ECO:0000256" key="2">
    <source>
        <dbReference type="ARBA" id="ARBA00022679"/>
    </source>
</evidence>
<reference evidence="9 10" key="1">
    <citation type="submission" date="2014-10" db="EMBL/GenBank/DDBJ databases">
        <title>Draft genome of the hookworm Ancylostoma caninum.</title>
        <authorList>
            <person name="Mitreva M."/>
        </authorList>
    </citation>
    <scope>NUCLEOTIDE SEQUENCE [LARGE SCALE GENOMIC DNA]</scope>
    <source>
        <strain evidence="9 10">Baltimore</strain>
    </source>
</reference>
<dbReference type="InterPro" id="IPR011990">
    <property type="entry name" value="TPR-like_helical_dom_sf"/>
</dbReference>
<evidence type="ECO:0000256" key="6">
    <source>
        <dbReference type="PIRNR" id="PIRNR038139"/>
    </source>
</evidence>
<dbReference type="GO" id="GO:0005509">
    <property type="term" value="F:calcium ion binding"/>
    <property type="evidence" value="ECO:0007669"/>
    <property type="project" value="UniProtKB-UniRule"/>
</dbReference>
<dbReference type="SUPFAM" id="SSF56112">
    <property type="entry name" value="Protein kinase-like (PK-like)"/>
    <property type="match status" value="1"/>
</dbReference>
<name>A0A368G2G1_ANCCA</name>
<keyword evidence="10" id="KW-1185">Reference proteome</keyword>
<dbReference type="SMART" id="SM00811">
    <property type="entry name" value="Alpha_kinase"/>
    <property type="match status" value="1"/>
</dbReference>
<dbReference type="PANTHER" id="PTHR45992:SF2">
    <property type="entry name" value="EUKARYOTIC ELONGATION FACTOR 2 KINASE"/>
    <property type="match status" value="1"/>
</dbReference>
<sequence>MNRDNVINALQATTVGDNQKVESFLDEMLQRTSSQEVRAELASPRTTTSSSDGADWRRLCVLTNEDERSDAESSKTEATSSDHVTNLMERWRSAARRARKVTNDPWSHFFVYEVPITRAKRYRYSSIRKTWTEDIVEVRLHPEPFARGAMRECYRLKKLPSNSHSSDWKHAHNYVAKRYIQEVDRSVLFEDVKLQMDAKLWAEEFNRYDPPKKIDIVQMCVLEIVDMPSEPLFHLEHFIEGDYIKYNSNSGFVSDVARKTPQAFSHFTFERSGHQMIVVDIQGVGDLYTDPQIHTVVGTDYGDGNLGTRGMALFFHSHLCNDICHSLCLTEFDLSETERTELKHGKSANNVNQSTVFSRHVSACSAIVPELIQEDAMECLRQRTISMRSRTSSTGDYFRHESRDSGSAKVHDDDCICELCLAEVTAEIASDTFSEATDDVEYESEEERPGPVRKVGFHRLSVERRERSDSFASSLGSSSLGSSSRITRDTEKEEYWSVVRRKSMPAGILSAMEMQQLAAESSRLTQHASILGQIHLDMARYHELGRFLPENDKHALRLSSSNIDTCSIKYDEDSALFHLDIARRCGVLEAIITVAHMAFKMPHDLLKDVGDDHIWIKDGENGEVYDREEFAFELMETAAEMGDRSAMLFVAESFETGRRMGPNAQPSYPDAIKWYEKMVGFTDDDCGEGVVLPRYEVLAKMAELYQEGGCGLTQNFEIAYNLYTEAAEVAIEAMKGKLANKYYEQAEMCAR</sequence>
<dbReference type="PANTHER" id="PTHR45992">
    <property type="entry name" value="EUKARYOTIC ELONGATION FACTOR 2 KINASE-RELATED"/>
    <property type="match status" value="1"/>
</dbReference>
<dbReference type="Pfam" id="PF08238">
    <property type="entry name" value="Sel1"/>
    <property type="match status" value="3"/>
</dbReference>
<dbReference type="AlphaFoldDB" id="A0A368G2G1"/>
<keyword evidence="6" id="KW-0106">Calcium</keyword>
<comment type="catalytic activity">
    <reaction evidence="6">
        <text>[translation elongation factor 2] + ATP = [translation elongation factor 2]-phosphate + ADP + H(+)</text>
        <dbReference type="Rhea" id="RHEA:21436"/>
        <dbReference type="Rhea" id="RHEA-COMP:11268"/>
        <dbReference type="Rhea" id="RHEA-COMP:11269"/>
        <dbReference type="ChEBI" id="CHEBI:15378"/>
        <dbReference type="ChEBI" id="CHEBI:30616"/>
        <dbReference type="ChEBI" id="CHEBI:43176"/>
        <dbReference type="ChEBI" id="CHEBI:68546"/>
        <dbReference type="ChEBI" id="CHEBI:456216"/>
        <dbReference type="EC" id="2.7.11.20"/>
    </reaction>
</comment>
<dbReference type="InterPro" id="IPR047588">
    <property type="entry name" value="eEF2K_a_kinase_dom"/>
</dbReference>
<keyword evidence="6" id="KW-0112">Calmodulin-binding</keyword>
<dbReference type="STRING" id="29170.A0A368G2G1"/>
<dbReference type="Gene3D" id="3.30.200.20">
    <property type="entry name" value="Phosphorylase Kinase, domain 1"/>
    <property type="match status" value="2"/>
</dbReference>
<comment type="similarity">
    <text evidence="6">Belongs to the protein kinase superfamily. Alpha-type protein kinase family.</text>
</comment>
<dbReference type="Pfam" id="PF02816">
    <property type="entry name" value="Alpha_kinase"/>
    <property type="match status" value="1"/>
</dbReference>
<dbReference type="Proteomes" id="UP000252519">
    <property type="component" value="Unassembled WGS sequence"/>
</dbReference>
<dbReference type="InterPro" id="IPR051852">
    <property type="entry name" value="Alpha-type_PK"/>
</dbReference>
<evidence type="ECO:0000313" key="9">
    <source>
        <dbReference type="EMBL" id="RCN38552.1"/>
    </source>
</evidence>
<evidence type="ECO:0000256" key="7">
    <source>
        <dbReference type="SAM" id="MobiDB-lite"/>
    </source>
</evidence>
<dbReference type="InterPro" id="IPR004166">
    <property type="entry name" value="a-kinase_dom"/>
</dbReference>
<evidence type="ECO:0000256" key="3">
    <source>
        <dbReference type="ARBA" id="ARBA00022741"/>
    </source>
</evidence>
<dbReference type="GO" id="GO:0004686">
    <property type="term" value="F:elongation factor-2 kinase activity"/>
    <property type="evidence" value="ECO:0007669"/>
    <property type="project" value="UniProtKB-UniRule"/>
</dbReference>
<dbReference type="GO" id="GO:1903013">
    <property type="term" value="P:response to differentiation-inducing factor 1"/>
    <property type="evidence" value="ECO:0007669"/>
    <property type="project" value="TreeGrafter"/>
</dbReference>
<dbReference type="GO" id="GO:0031037">
    <property type="term" value="P:myosin II filament disassembly"/>
    <property type="evidence" value="ECO:0007669"/>
    <property type="project" value="TreeGrafter"/>
</dbReference>
<evidence type="ECO:0000256" key="1">
    <source>
        <dbReference type="ARBA" id="ARBA00022527"/>
    </source>
</evidence>
<evidence type="ECO:0000256" key="4">
    <source>
        <dbReference type="ARBA" id="ARBA00022777"/>
    </source>
</evidence>
<feature type="compositionally biased region" description="Basic and acidic residues" evidence="7">
    <location>
        <begin position="397"/>
        <end position="410"/>
    </location>
</feature>
<feature type="region of interest" description="Disordered" evidence="7">
    <location>
        <begin position="435"/>
        <end position="455"/>
    </location>
</feature>